<dbReference type="EMBL" id="CAJVOS010000026">
    <property type="protein sequence ID" value="CAG8112338.1"/>
    <property type="molecule type" value="Genomic_DNA"/>
</dbReference>
<comment type="caution">
    <text evidence="4">The sequence shown here is derived from an EMBL/GenBank/DDBJ whole genome shotgun (WGS) entry which is preliminary data.</text>
</comment>
<dbReference type="InterPro" id="IPR012338">
    <property type="entry name" value="Beta-lactam/transpept-like"/>
</dbReference>
<feature type="domain" description="Peptidase S12 Pab87-related C-terminal" evidence="3">
    <location>
        <begin position="358"/>
        <end position="460"/>
    </location>
</feature>
<dbReference type="Pfam" id="PF00144">
    <property type="entry name" value="Beta-lactamase"/>
    <property type="match status" value="1"/>
</dbReference>
<evidence type="ECO:0008006" key="6">
    <source>
        <dbReference type="Google" id="ProtNLM"/>
    </source>
</evidence>
<gene>
    <name evidence="4" type="ORF">POLS_LOCUS4992</name>
</gene>
<dbReference type="OrthoDB" id="5946976at2759"/>
<accession>A0A9W4HS89</accession>
<organism evidence="4 5">
    <name type="scientific">Penicillium olsonii</name>
    <dbReference type="NCBI Taxonomy" id="99116"/>
    <lineage>
        <taxon>Eukaryota</taxon>
        <taxon>Fungi</taxon>
        <taxon>Dikarya</taxon>
        <taxon>Ascomycota</taxon>
        <taxon>Pezizomycotina</taxon>
        <taxon>Eurotiomycetes</taxon>
        <taxon>Eurotiomycetidae</taxon>
        <taxon>Eurotiales</taxon>
        <taxon>Aspergillaceae</taxon>
        <taxon>Penicillium</taxon>
    </lineage>
</organism>
<evidence type="ECO:0000313" key="5">
    <source>
        <dbReference type="Proteomes" id="UP001153618"/>
    </source>
</evidence>
<protein>
    <recommendedName>
        <fullName evidence="6">Beta-lactamase/transpeptidase-like protein</fullName>
    </recommendedName>
</protein>
<evidence type="ECO:0000259" key="3">
    <source>
        <dbReference type="Pfam" id="PF11954"/>
    </source>
</evidence>
<evidence type="ECO:0000256" key="1">
    <source>
        <dbReference type="ARBA" id="ARBA00038215"/>
    </source>
</evidence>
<dbReference type="Proteomes" id="UP001153618">
    <property type="component" value="Unassembled WGS sequence"/>
</dbReference>
<dbReference type="PANTHER" id="PTHR46825">
    <property type="entry name" value="D-ALANYL-D-ALANINE-CARBOXYPEPTIDASE/ENDOPEPTIDASE AMPH"/>
    <property type="match status" value="1"/>
</dbReference>
<dbReference type="Gene3D" id="3.40.710.10">
    <property type="entry name" value="DD-peptidase/beta-lactamase superfamily"/>
    <property type="match status" value="2"/>
</dbReference>
<evidence type="ECO:0000313" key="4">
    <source>
        <dbReference type="EMBL" id="CAG8112338.1"/>
    </source>
</evidence>
<dbReference type="Pfam" id="PF11954">
    <property type="entry name" value="DUF3471"/>
    <property type="match status" value="1"/>
</dbReference>
<dbReference type="AlphaFoldDB" id="A0A9W4HS89"/>
<dbReference type="InterPro" id="IPR050491">
    <property type="entry name" value="AmpC-like"/>
</dbReference>
<proteinExistence type="inferred from homology"/>
<feature type="domain" description="Beta-lactamase-related" evidence="2">
    <location>
        <begin position="2"/>
        <end position="307"/>
    </location>
</feature>
<dbReference type="SUPFAM" id="SSF56601">
    <property type="entry name" value="beta-lactamase/transpeptidase-like"/>
    <property type="match status" value="1"/>
</dbReference>
<dbReference type="InterPro" id="IPR021860">
    <property type="entry name" value="Peptidase_S12_Pab87-rel_C"/>
</dbReference>
<dbReference type="PANTHER" id="PTHR46825:SF14">
    <property type="entry name" value="BETA-LACTAMASE-RELATED DOMAIN-CONTAINING PROTEIN"/>
    <property type="match status" value="1"/>
</dbReference>
<comment type="similarity">
    <text evidence="1">Belongs to the peptidase S12 family.</text>
</comment>
<dbReference type="InterPro" id="IPR001466">
    <property type="entry name" value="Beta-lactam-related"/>
</dbReference>
<sequence>MYGVGSLTKSMISAGIGKLVEDGKFEWNTPVQQLLPKFSHQDPQFAKEVTIADFLAHRSGLSGGVALNLAFQGDGEMLLPANSLLEIFHHIPRVAAIGEAWIYFVWGYSIAGLVIEEVTRLPLHQYLHEEVFQPVGMNRTTLRPYFHDPNFSKAYASLSDGDAHELQKRQPFAETFFEASGGAYSTVNDLLRWSKAMLDASQDSDTPTQSILKQIPEILKPQATIDSKSLPGPSYGFGWLQAHLPGVVGLMGDNPDLWEIPDLPILGDGSQHRAIIYHQGATVGYYSFLALFPETQSAVVVLTNAIAMSDVADWAGRVLIEALFDFPKRTNYVALFEEGKRRRLQQFEDMQASLAKEHAPDTRPLPLDAYVGKYANLTYESGLEVSLDPDDKDSLVVSFQYLRSQRYRLRHLRDNVFEWDLGHDEGKRRGRYTVADASYFKFSFETSAGNQVDKLIWNLDEASQPGGVIFSRLDGQKL</sequence>
<name>A0A9W4HS89_PENOL</name>
<evidence type="ECO:0000259" key="2">
    <source>
        <dbReference type="Pfam" id="PF00144"/>
    </source>
</evidence>
<keyword evidence="5" id="KW-1185">Reference proteome</keyword>
<dbReference type="Gene3D" id="2.40.128.600">
    <property type="match status" value="1"/>
</dbReference>
<reference evidence="4" key="1">
    <citation type="submission" date="2021-07" db="EMBL/GenBank/DDBJ databases">
        <authorList>
            <person name="Branca A.L. A."/>
        </authorList>
    </citation>
    <scope>NUCLEOTIDE SEQUENCE</scope>
</reference>